<dbReference type="GO" id="GO:0043235">
    <property type="term" value="C:receptor complex"/>
    <property type="evidence" value="ECO:0007669"/>
    <property type="project" value="TreeGrafter"/>
</dbReference>
<dbReference type="SUPFAM" id="SSF56112">
    <property type="entry name" value="Protein kinase-like (PK-like)"/>
    <property type="match status" value="1"/>
</dbReference>
<dbReference type="OrthoDB" id="507349at2759"/>
<protein>
    <recommendedName>
        <fullName evidence="1">Protein kinase domain-containing protein</fullName>
    </recommendedName>
</protein>
<sequence>MRYGTLCVVDLKRRSFSAEMYALLVNFANLVVQELMTDGLLTPAADVWSFGVICWEMYKWRSGVRAYVGHRMPHVVFLVTSGKGALALPEGAPRGYQALMDACLQRDHQKRPSFEELVSRIDALLAAGEEATMAPPPPPMNMGPCKASAEMAAAAAAMVKN</sequence>
<dbReference type="PANTHER" id="PTHR24416">
    <property type="entry name" value="TYROSINE-PROTEIN KINASE RECEPTOR"/>
    <property type="match status" value="1"/>
</dbReference>
<accession>E1ZAC9</accession>
<dbReference type="eggNOG" id="KOG1026">
    <property type="taxonomic scope" value="Eukaryota"/>
</dbReference>
<dbReference type="GO" id="GO:0005524">
    <property type="term" value="F:ATP binding"/>
    <property type="evidence" value="ECO:0007669"/>
    <property type="project" value="InterPro"/>
</dbReference>
<name>E1ZAC9_CHLVA</name>
<dbReference type="GO" id="GO:0005886">
    <property type="term" value="C:plasma membrane"/>
    <property type="evidence" value="ECO:0007669"/>
    <property type="project" value="TreeGrafter"/>
</dbReference>
<reference evidence="2 3" key="1">
    <citation type="journal article" date="2010" name="Plant Cell">
        <title>The Chlorella variabilis NC64A genome reveals adaptation to photosymbiosis, coevolution with viruses, and cryptic sex.</title>
        <authorList>
            <person name="Blanc G."/>
            <person name="Duncan G."/>
            <person name="Agarkova I."/>
            <person name="Borodovsky M."/>
            <person name="Gurnon J."/>
            <person name="Kuo A."/>
            <person name="Lindquist E."/>
            <person name="Lucas S."/>
            <person name="Pangilinan J."/>
            <person name="Polle J."/>
            <person name="Salamov A."/>
            <person name="Terry A."/>
            <person name="Yamada T."/>
            <person name="Dunigan D.D."/>
            <person name="Grigoriev I.V."/>
            <person name="Claverie J.M."/>
            <person name="Van Etten J.L."/>
        </authorList>
    </citation>
    <scope>NUCLEOTIDE SEQUENCE [LARGE SCALE GENOMIC DNA]</scope>
    <source>
        <strain evidence="2 3">NC64A</strain>
    </source>
</reference>
<gene>
    <name evidence="2" type="ORF">CHLNCDRAFT_143747</name>
</gene>
<evidence type="ECO:0000259" key="1">
    <source>
        <dbReference type="PROSITE" id="PS50011"/>
    </source>
</evidence>
<dbReference type="InterPro" id="IPR050122">
    <property type="entry name" value="RTK"/>
</dbReference>
<dbReference type="Proteomes" id="UP000008141">
    <property type="component" value="Unassembled WGS sequence"/>
</dbReference>
<dbReference type="PANTHER" id="PTHR24416:SF611">
    <property type="entry name" value="TYROSINE-PROTEIN KINASE TRANSMEMBRANE RECEPTOR ROR"/>
    <property type="match status" value="1"/>
</dbReference>
<dbReference type="EMBL" id="GL433840">
    <property type="protein sequence ID" value="EFN57037.1"/>
    <property type="molecule type" value="Genomic_DNA"/>
</dbReference>
<dbReference type="AlphaFoldDB" id="E1ZAC9"/>
<dbReference type="Gene3D" id="1.10.510.10">
    <property type="entry name" value="Transferase(Phosphotransferase) domain 1"/>
    <property type="match status" value="1"/>
</dbReference>
<dbReference type="KEGG" id="cvr:CHLNCDRAFT_143747"/>
<dbReference type="InterPro" id="IPR011009">
    <property type="entry name" value="Kinase-like_dom_sf"/>
</dbReference>
<evidence type="ECO:0000313" key="3">
    <source>
        <dbReference type="Proteomes" id="UP000008141"/>
    </source>
</evidence>
<dbReference type="GeneID" id="17356630"/>
<evidence type="ECO:0000313" key="2">
    <source>
        <dbReference type="EMBL" id="EFN57037.1"/>
    </source>
</evidence>
<dbReference type="InterPro" id="IPR001245">
    <property type="entry name" value="Ser-Thr/Tyr_kinase_cat_dom"/>
</dbReference>
<organism evidence="3">
    <name type="scientific">Chlorella variabilis</name>
    <name type="common">Green alga</name>
    <dbReference type="NCBI Taxonomy" id="554065"/>
    <lineage>
        <taxon>Eukaryota</taxon>
        <taxon>Viridiplantae</taxon>
        <taxon>Chlorophyta</taxon>
        <taxon>core chlorophytes</taxon>
        <taxon>Trebouxiophyceae</taxon>
        <taxon>Chlorellales</taxon>
        <taxon>Chlorellaceae</taxon>
        <taxon>Chlorella clade</taxon>
        <taxon>Chlorella</taxon>
    </lineage>
</organism>
<dbReference type="PROSITE" id="PS50011">
    <property type="entry name" value="PROTEIN_KINASE_DOM"/>
    <property type="match status" value="1"/>
</dbReference>
<dbReference type="InterPro" id="IPR000719">
    <property type="entry name" value="Prot_kinase_dom"/>
</dbReference>
<dbReference type="GO" id="GO:0007169">
    <property type="term" value="P:cell surface receptor protein tyrosine kinase signaling pathway"/>
    <property type="evidence" value="ECO:0007669"/>
    <property type="project" value="TreeGrafter"/>
</dbReference>
<proteinExistence type="predicted"/>
<feature type="domain" description="Protein kinase" evidence="1">
    <location>
        <begin position="1"/>
        <end position="125"/>
    </location>
</feature>
<keyword evidence="3" id="KW-1185">Reference proteome</keyword>
<dbReference type="InParanoid" id="E1ZAC9"/>
<dbReference type="STRING" id="554065.E1ZAC9"/>
<dbReference type="RefSeq" id="XP_005849139.1">
    <property type="nucleotide sequence ID" value="XM_005849077.1"/>
</dbReference>
<dbReference type="Pfam" id="PF07714">
    <property type="entry name" value="PK_Tyr_Ser-Thr"/>
    <property type="match status" value="1"/>
</dbReference>
<dbReference type="GO" id="GO:0004714">
    <property type="term" value="F:transmembrane receptor protein tyrosine kinase activity"/>
    <property type="evidence" value="ECO:0007669"/>
    <property type="project" value="TreeGrafter"/>
</dbReference>